<feature type="signal peptide" evidence="1">
    <location>
        <begin position="1"/>
        <end position="19"/>
    </location>
</feature>
<accession>A0A1G9K7F8</accession>
<evidence type="ECO:0000256" key="1">
    <source>
        <dbReference type="SAM" id="SignalP"/>
    </source>
</evidence>
<dbReference type="OrthoDB" id="1466693at2"/>
<evidence type="ECO:0000313" key="2">
    <source>
        <dbReference type="EMBL" id="SDL45364.1"/>
    </source>
</evidence>
<name>A0A1G9K7F8_9BACT</name>
<dbReference type="Proteomes" id="UP000198510">
    <property type="component" value="Unassembled WGS sequence"/>
</dbReference>
<reference evidence="2 3" key="1">
    <citation type="submission" date="2016-10" db="EMBL/GenBank/DDBJ databases">
        <authorList>
            <person name="de Groot N.N."/>
        </authorList>
    </citation>
    <scope>NUCLEOTIDE SEQUENCE [LARGE SCALE GENOMIC DNA]</scope>
    <source>
        <strain evidence="2 3">DSM 25186</strain>
    </source>
</reference>
<protein>
    <recommendedName>
        <fullName evidence="4">Por secretion system C-terminal sorting domain-containing protein</fullName>
    </recommendedName>
</protein>
<dbReference type="AlphaFoldDB" id="A0A1G9K7F8"/>
<sequence>MKPLYYIFLMLGLAQVAQAGELVISGAYTGKNLYVRNPYNLEEKSFCTREVYVNDQLWLTDVRASAYEIDLSAHGLTSTVHVRIVHGGDCRPTVVNPQVLMQETGYQLSTVTLAPAAIRWNVRGDQPEALYFVEKQVQEKWVVISPAIASAGQASAMHYSTEVAHAAGENTYRIKALLKSGAVHYSPVATFTNEAAPVHFSTRRVKNAIELSRASAFEVLDAYGASMLKGEGTQVDISTLTPGQYFLSVDDQVEAFNVR</sequence>
<feature type="chain" id="PRO_5011455781" description="Por secretion system C-terminal sorting domain-containing protein" evidence="1">
    <location>
        <begin position="20"/>
        <end position="259"/>
    </location>
</feature>
<organism evidence="2 3">
    <name type="scientific">Catalinimonas alkaloidigena</name>
    <dbReference type="NCBI Taxonomy" id="1075417"/>
    <lineage>
        <taxon>Bacteria</taxon>
        <taxon>Pseudomonadati</taxon>
        <taxon>Bacteroidota</taxon>
        <taxon>Cytophagia</taxon>
        <taxon>Cytophagales</taxon>
        <taxon>Catalimonadaceae</taxon>
        <taxon>Catalinimonas</taxon>
    </lineage>
</organism>
<keyword evidence="3" id="KW-1185">Reference proteome</keyword>
<evidence type="ECO:0008006" key="4">
    <source>
        <dbReference type="Google" id="ProtNLM"/>
    </source>
</evidence>
<dbReference type="EMBL" id="FNFO01000006">
    <property type="protein sequence ID" value="SDL45364.1"/>
    <property type="molecule type" value="Genomic_DNA"/>
</dbReference>
<keyword evidence="1" id="KW-0732">Signal</keyword>
<dbReference type="RefSeq" id="WP_089683709.1">
    <property type="nucleotide sequence ID" value="NZ_FNFO01000006.1"/>
</dbReference>
<proteinExistence type="predicted"/>
<evidence type="ECO:0000313" key="3">
    <source>
        <dbReference type="Proteomes" id="UP000198510"/>
    </source>
</evidence>
<gene>
    <name evidence="2" type="ORF">SAMN05421823_10667</name>
</gene>